<feature type="compositionally biased region" description="Basic and acidic residues" evidence="1">
    <location>
        <begin position="11"/>
        <end position="38"/>
    </location>
</feature>
<evidence type="ECO:0000313" key="3">
    <source>
        <dbReference type="Proteomes" id="UP000015102"/>
    </source>
</evidence>
<feature type="region of interest" description="Disordered" evidence="1">
    <location>
        <begin position="11"/>
        <end position="71"/>
    </location>
</feature>
<keyword evidence="3" id="KW-1185">Reference proteome</keyword>
<dbReference type="AlphaFoldDB" id="T1GXK6"/>
<name>T1GXK6_MEGSC</name>
<evidence type="ECO:0000313" key="2">
    <source>
        <dbReference type="EnsemblMetazoa" id="MESCA008559-PA"/>
    </source>
</evidence>
<reference evidence="2" key="2">
    <citation type="submission" date="2015-06" db="UniProtKB">
        <authorList>
            <consortium name="EnsemblMetazoa"/>
        </authorList>
    </citation>
    <scope>IDENTIFICATION</scope>
</reference>
<dbReference type="EMBL" id="CAQQ02386871">
    <property type="status" value="NOT_ANNOTATED_CDS"/>
    <property type="molecule type" value="Genomic_DNA"/>
</dbReference>
<organism evidence="2 3">
    <name type="scientific">Megaselia scalaris</name>
    <name type="common">Humpbacked fly</name>
    <name type="synonym">Phora scalaris</name>
    <dbReference type="NCBI Taxonomy" id="36166"/>
    <lineage>
        <taxon>Eukaryota</taxon>
        <taxon>Metazoa</taxon>
        <taxon>Ecdysozoa</taxon>
        <taxon>Arthropoda</taxon>
        <taxon>Hexapoda</taxon>
        <taxon>Insecta</taxon>
        <taxon>Pterygota</taxon>
        <taxon>Neoptera</taxon>
        <taxon>Endopterygota</taxon>
        <taxon>Diptera</taxon>
        <taxon>Brachycera</taxon>
        <taxon>Muscomorpha</taxon>
        <taxon>Platypezoidea</taxon>
        <taxon>Phoridae</taxon>
        <taxon>Megaseliini</taxon>
        <taxon>Megaselia</taxon>
    </lineage>
</organism>
<protein>
    <submittedName>
        <fullName evidence="2">Uncharacterized protein</fullName>
    </submittedName>
</protein>
<sequence length="71" mass="8159">MKHWYDEYKLELPKVDADAGQSPEKDVKKPKTKSKVESDESSGSELSSDEDDSMDAIPKRKKKEKVGFRDR</sequence>
<feature type="compositionally biased region" description="Acidic residues" evidence="1">
    <location>
        <begin position="39"/>
        <end position="54"/>
    </location>
</feature>
<reference evidence="3" key="1">
    <citation type="submission" date="2013-02" db="EMBL/GenBank/DDBJ databases">
        <authorList>
            <person name="Hughes D."/>
        </authorList>
    </citation>
    <scope>NUCLEOTIDE SEQUENCE</scope>
    <source>
        <strain>Durham</strain>
        <strain evidence="3">NC isolate 2 -- Noor lab</strain>
    </source>
</reference>
<proteinExistence type="predicted"/>
<evidence type="ECO:0000256" key="1">
    <source>
        <dbReference type="SAM" id="MobiDB-lite"/>
    </source>
</evidence>
<dbReference type="Proteomes" id="UP000015102">
    <property type="component" value="Unassembled WGS sequence"/>
</dbReference>
<dbReference type="EnsemblMetazoa" id="MESCA008559-RA">
    <property type="protein sequence ID" value="MESCA008559-PA"/>
    <property type="gene ID" value="MESCA008559"/>
</dbReference>
<dbReference type="HOGENOM" id="CLU_2747379_0_0_1"/>
<accession>T1GXK6</accession>